<dbReference type="RefSeq" id="XP_029230006.1">
    <property type="nucleotide sequence ID" value="XM_029369841.1"/>
</dbReference>
<accession>A0A3R7L853</accession>
<dbReference type="OrthoDB" id="278402at2759"/>
<keyword evidence="2" id="KW-0812">Transmembrane</keyword>
<feature type="chain" id="PRO_5018743894" description="GH29D-like beta-sandwich domain-containing protein" evidence="3">
    <location>
        <begin position="37"/>
        <end position="447"/>
    </location>
</feature>
<keyword evidence="6" id="KW-1185">Reference proteome</keyword>
<evidence type="ECO:0000256" key="2">
    <source>
        <dbReference type="SAM" id="Phobius"/>
    </source>
</evidence>
<comment type="caution">
    <text evidence="5">The sequence shown here is derived from an EMBL/GenBank/DDBJ whole genome shotgun (WGS) entry which is preliminary data.</text>
</comment>
<proteinExistence type="predicted"/>
<gene>
    <name evidence="5" type="ORF">Tco025E_02918</name>
</gene>
<evidence type="ECO:0000256" key="3">
    <source>
        <dbReference type="SAM" id="SignalP"/>
    </source>
</evidence>
<keyword evidence="2" id="KW-1133">Transmembrane helix</keyword>
<evidence type="ECO:0000313" key="5">
    <source>
        <dbReference type="EMBL" id="RNF23007.1"/>
    </source>
</evidence>
<protein>
    <recommendedName>
        <fullName evidence="4">GH29D-like beta-sandwich domain-containing protein</fullName>
    </recommendedName>
</protein>
<evidence type="ECO:0000259" key="4">
    <source>
        <dbReference type="Pfam" id="PF13290"/>
    </source>
</evidence>
<dbReference type="GeneID" id="40316529"/>
<keyword evidence="3" id="KW-0732">Signal</keyword>
<dbReference type="InterPro" id="IPR059177">
    <property type="entry name" value="GH29D-like_dom"/>
</dbReference>
<evidence type="ECO:0000313" key="6">
    <source>
        <dbReference type="Proteomes" id="UP000284403"/>
    </source>
</evidence>
<dbReference type="AlphaFoldDB" id="A0A3R7L853"/>
<dbReference type="PROSITE" id="PS51257">
    <property type="entry name" value="PROKAR_LIPOPROTEIN"/>
    <property type="match status" value="1"/>
</dbReference>
<dbReference type="EMBL" id="MKKU01000126">
    <property type="protein sequence ID" value="RNF23007.1"/>
    <property type="molecule type" value="Genomic_DNA"/>
</dbReference>
<evidence type="ECO:0000256" key="1">
    <source>
        <dbReference type="SAM" id="MobiDB-lite"/>
    </source>
</evidence>
<sequence>MTRAVVSHIPVAGMPQLQLQLLLLLLCGCAAPRAAAVEVLAPAISPPSGCYEGEVGVTVTRRQPDADTYYTLDGSAPTRRSRRFVDGAELLLNSTGHYVVRAVAYAAPTVTGAAFTASPVVLAEYNVTSPSLAPPVATPPTVGQLQRGPLAVTLALAENTTSRANLNIQLLVTHLPSLSTAVAFDALPSAPPDGKWRLHDGKAILLDRPGTYILRARTQDASVSPSKYSRHAIFLYRLQPPLMYDVSTECCDDPRRPVVGHVFTVWLSSALWPASLFLSISAKGCENERHILDDTGKVQADWRQVAFPFITYTEPQPRVFVCVKEEGSPGYVAVPRRIPLAERNGSVENSFAVAPNMHGVNPKLGRDREGARPPPWLHPVLPASASKAHANTQRELGWIIAVTGATVLLAVTLYMRGRHLWGHFFGGSPRLSRGTTHPDEVQCPTIK</sequence>
<dbReference type="Proteomes" id="UP000284403">
    <property type="component" value="Unassembled WGS sequence"/>
</dbReference>
<keyword evidence="2" id="KW-0472">Membrane</keyword>
<feature type="transmembrane region" description="Helical" evidence="2">
    <location>
        <begin position="396"/>
        <end position="415"/>
    </location>
</feature>
<organism evidence="5 6">
    <name type="scientific">Trypanosoma conorhini</name>
    <dbReference type="NCBI Taxonomy" id="83891"/>
    <lineage>
        <taxon>Eukaryota</taxon>
        <taxon>Discoba</taxon>
        <taxon>Euglenozoa</taxon>
        <taxon>Kinetoplastea</taxon>
        <taxon>Metakinetoplastina</taxon>
        <taxon>Trypanosomatida</taxon>
        <taxon>Trypanosomatidae</taxon>
        <taxon>Trypanosoma</taxon>
    </lineage>
</organism>
<feature type="region of interest" description="Disordered" evidence="1">
    <location>
        <begin position="428"/>
        <end position="447"/>
    </location>
</feature>
<dbReference type="Pfam" id="PF13290">
    <property type="entry name" value="CHB_HEX_C_1"/>
    <property type="match status" value="1"/>
</dbReference>
<reference evidence="5 6" key="1">
    <citation type="journal article" date="2018" name="BMC Genomics">
        <title>Genomic comparison of Trypanosoma conorhini and Trypanosoma rangeli to Trypanosoma cruzi strains of high and low virulence.</title>
        <authorList>
            <person name="Bradwell K.R."/>
            <person name="Koparde V.N."/>
            <person name="Matveyev A.V."/>
            <person name="Serrano M.G."/>
            <person name="Alves J.M."/>
            <person name="Parikh H."/>
            <person name="Huang B."/>
            <person name="Lee V."/>
            <person name="Espinosa-Alvarez O."/>
            <person name="Ortiz P.A."/>
            <person name="Costa-Martins A.G."/>
            <person name="Teixeira M.M."/>
            <person name="Buck G.A."/>
        </authorList>
    </citation>
    <scope>NUCLEOTIDE SEQUENCE [LARGE SCALE GENOMIC DNA]</scope>
    <source>
        <strain evidence="5 6">025E</strain>
    </source>
</reference>
<feature type="domain" description="GH29D-like beta-sandwich" evidence="4">
    <location>
        <begin position="46"/>
        <end position="105"/>
    </location>
</feature>
<name>A0A3R7L853_9TRYP</name>
<feature type="signal peptide" evidence="3">
    <location>
        <begin position="1"/>
        <end position="36"/>
    </location>
</feature>